<dbReference type="Proteomes" id="UP000728185">
    <property type="component" value="Unassembled WGS sequence"/>
</dbReference>
<evidence type="ECO:0000313" key="2">
    <source>
        <dbReference type="EMBL" id="KAA0197710.1"/>
    </source>
</evidence>
<feature type="compositionally biased region" description="Low complexity" evidence="1">
    <location>
        <begin position="374"/>
        <end position="387"/>
    </location>
</feature>
<comment type="caution">
    <text evidence="2">The sequence shown here is derived from an EMBL/GenBank/DDBJ whole genome shotgun (WGS) entry which is preliminary data.</text>
</comment>
<accession>A0A8E0VML9</accession>
<proteinExistence type="predicted"/>
<feature type="compositionally biased region" description="Basic residues" evidence="1">
    <location>
        <begin position="398"/>
        <end position="414"/>
    </location>
</feature>
<evidence type="ECO:0000313" key="3">
    <source>
        <dbReference type="Proteomes" id="UP000728185"/>
    </source>
</evidence>
<feature type="compositionally biased region" description="Basic residues" evidence="1">
    <location>
        <begin position="424"/>
        <end position="456"/>
    </location>
</feature>
<keyword evidence="3" id="KW-1185">Reference proteome</keyword>
<organism evidence="2 3">
    <name type="scientific">Fasciolopsis buskii</name>
    <dbReference type="NCBI Taxonomy" id="27845"/>
    <lineage>
        <taxon>Eukaryota</taxon>
        <taxon>Metazoa</taxon>
        <taxon>Spiralia</taxon>
        <taxon>Lophotrochozoa</taxon>
        <taxon>Platyhelminthes</taxon>
        <taxon>Trematoda</taxon>
        <taxon>Digenea</taxon>
        <taxon>Plagiorchiida</taxon>
        <taxon>Echinostomata</taxon>
        <taxon>Echinostomatoidea</taxon>
        <taxon>Fasciolidae</taxon>
        <taxon>Fasciolopsis</taxon>
    </lineage>
</organism>
<reference evidence="2" key="1">
    <citation type="submission" date="2019-05" db="EMBL/GenBank/DDBJ databases">
        <title>Annotation for the trematode Fasciolopsis buski.</title>
        <authorList>
            <person name="Choi Y.-J."/>
        </authorList>
    </citation>
    <scope>NUCLEOTIDE SEQUENCE</scope>
    <source>
        <strain evidence="2">HT</strain>
        <tissue evidence="2">Whole worm</tissue>
    </source>
</reference>
<dbReference type="AlphaFoldDB" id="A0A8E0VML9"/>
<feature type="compositionally biased region" description="Basic residues" evidence="1">
    <location>
        <begin position="288"/>
        <end position="297"/>
    </location>
</feature>
<feature type="compositionally biased region" description="Polar residues" evidence="1">
    <location>
        <begin position="299"/>
        <end position="339"/>
    </location>
</feature>
<name>A0A8E0VML9_9TREM</name>
<protein>
    <submittedName>
        <fullName evidence="2">Uncharacterized protein</fullName>
    </submittedName>
</protein>
<feature type="region of interest" description="Disordered" evidence="1">
    <location>
        <begin position="288"/>
        <end position="456"/>
    </location>
</feature>
<gene>
    <name evidence="2" type="ORF">FBUS_01296</name>
</gene>
<evidence type="ECO:0000256" key="1">
    <source>
        <dbReference type="SAM" id="MobiDB-lite"/>
    </source>
</evidence>
<dbReference type="OrthoDB" id="6273853at2759"/>
<sequence>MANSIDILSKYKNLRSPAIPGCLKVCGEELLQRSKTGRFRVLPSCWSSLVASAAEWREVNMEDLEVFLEEISSDRGVITGLTEDQNSPECAAAPTQKVFAAFWEFLTRCQQSLIVHLSYPSHGWIILGPPYVNAFDNIDEVQFTKEVNTLLDALLDQGLVKRDMLCYIMKIFSQFVREATEYCRNTPALARIFRYQIANHFGPILFTIKCERCKTAIYEKNRSCEYCSTVSGLLQRPFVVDIMDRLLCHFTTEFWANALLVVQKTPGNVPSDPEKTHADILSIFYKKKPPTKNKPRASTRPSQSLLLPQATPLPSNLSTTKNRSSMGLANTQNPNTNPTDALFHRRSTAPNIAGIPGSEATSTMKTDERQSVATTNTTTSGEGNSGEYPWGVSQPKKTSVRKAKQKPSQRRRSGTKVVAQGRKPTARHMHQKQRQGRKQALSKKHTPRRRATSRAR</sequence>
<dbReference type="EMBL" id="LUCM01002208">
    <property type="protein sequence ID" value="KAA0197710.1"/>
    <property type="molecule type" value="Genomic_DNA"/>
</dbReference>